<evidence type="ECO:0000313" key="2">
    <source>
        <dbReference type="Proteomes" id="UP000295136"/>
    </source>
</evidence>
<feature type="non-terminal residue" evidence="1">
    <location>
        <position position="78"/>
    </location>
</feature>
<dbReference type="Proteomes" id="UP000295136">
    <property type="component" value="Unassembled WGS sequence"/>
</dbReference>
<protein>
    <submittedName>
        <fullName evidence="1">Uncharacterized protein</fullName>
    </submittedName>
</protein>
<evidence type="ECO:0000313" key="1">
    <source>
        <dbReference type="EMBL" id="TDE19881.1"/>
    </source>
</evidence>
<reference evidence="1 2" key="1">
    <citation type="submission" date="2019-03" db="EMBL/GenBank/DDBJ databases">
        <title>Draft genome sequences of novel Actinobacteria.</title>
        <authorList>
            <person name="Sahin N."/>
            <person name="Ay H."/>
            <person name="Saygin H."/>
        </authorList>
    </citation>
    <scope>NUCLEOTIDE SEQUENCE [LARGE SCALE GENOMIC DNA]</scope>
    <source>
        <strain evidence="1 2">6K102</strain>
    </source>
</reference>
<organism evidence="1 2">
    <name type="scientific">Nonomuraea mesophila</name>
    <dbReference type="NCBI Taxonomy" id="2530382"/>
    <lineage>
        <taxon>Bacteria</taxon>
        <taxon>Bacillati</taxon>
        <taxon>Actinomycetota</taxon>
        <taxon>Actinomycetes</taxon>
        <taxon>Streptosporangiales</taxon>
        <taxon>Streptosporangiaceae</taxon>
        <taxon>Nonomuraea</taxon>
    </lineage>
</organism>
<keyword evidence="2" id="KW-1185">Reference proteome</keyword>
<dbReference type="RefSeq" id="WP_166427789.1">
    <property type="nucleotide sequence ID" value="NZ_SMLD01000328.1"/>
</dbReference>
<dbReference type="AlphaFoldDB" id="A0A4R5E1S6"/>
<accession>A0A4R5E1S6</accession>
<comment type="caution">
    <text evidence="1">The sequence shown here is derived from an EMBL/GenBank/DDBJ whole genome shotgun (WGS) entry which is preliminary data.</text>
</comment>
<sequence>MVQHSLYGGGALLLGQVLVRPFAGIKADQVMELVAVRPGGFDKAGVLKAFQGGFRAAVRPAGQGGGCGGGVGCLLYTT</sequence>
<name>A0A4R5E1S6_9ACTN</name>
<proteinExistence type="predicted"/>
<dbReference type="EMBL" id="SMLD01000328">
    <property type="protein sequence ID" value="TDE19881.1"/>
    <property type="molecule type" value="Genomic_DNA"/>
</dbReference>
<gene>
    <name evidence="1" type="ORF">E1295_47495</name>
</gene>